<dbReference type="Gene3D" id="3.40.50.1980">
    <property type="entry name" value="Nitrogenase molybdenum iron protein domain"/>
    <property type="match status" value="2"/>
</dbReference>
<evidence type="ECO:0000256" key="1">
    <source>
        <dbReference type="SAM" id="SignalP"/>
    </source>
</evidence>
<gene>
    <name evidence="3" type="ORF">DNX69_02545</name>
</gene>
<organism evidence="3 4">
    <name type="scientific">Rhodopseudomonas palustris</name>
    <dbReference type="NCBI Taxonomy" id="1076"/>
    <lineage>
        <taxon>Bacteria</taxon>
        <taxon>Pseudomonadati</taxon>
        <taxon>Pseudomonadota</taxon>
        <taxon>Alphaproteobacteria</taxon>
        <taxon>Hyphomicrobiales</taxon>
        <taxon>Nitrobacteraceae</taxon>
        <taxon>Rhodopseudomonas</taxon>
    </lineage>
</organism>
<accession>A0A323UMT7</accession>
<dbReference type="SUPFAM" id="SSF53807">
    <property type="entry name" value="Helical backbone' metal receptor"/>
    <property type="match status" value="1"/>
</dbReference>
<dbReference type="Pfam" id="PF01497">
    <property type="entry name" value="Peripla_BP_2"/>
    <property type="match status" value="1"/>
</dbReference>
<dbReference type="OrthoDB" id="9775594at2"/>
<evidence type="ECO:0000313" key="4">
    <source>
        <dbReference type="Proteomes" id="UP000248134"/>
    </source>
</evidence>
<dbReference type="InterPro" id="IPR050902">
    <property type="entry name" value="ABC_Transporter_SBP"/>
</dbReference>
<evidence type="ECO:0000259" key="2">
    <source>
        <dbReference type="PROSITE" id="PS50983"/>
    </source>
</evidence>
<keyword evidence="1" id="KW-0732">Signal</keyword>
<reference evidence="3 4" key="1">
    <citation type="submission" date="2018-06" db="EMBL/GenBank/DDBJ databases">
        <title>Draft Whole-Genome Sequence of the purple photosynthetic bacterium Rhodospeudomonas palustris XCP.</title>
        <authorList>
            <person name="Rayyan A."/>
            <person name="Meyer T.E."/>
            <person name="Kyndt J.A."/>
        </authorList>
    </citation>
    <scope>NUCLEOTIDE SEQUENCE [LARGE SCALE GENOMIC DNA]</scope>
    <source>
        <strain evidence="3 4">XCP</strain>
    </source>
</reference>
<evidence type="ECO:0000313" key="3">
    <source>
        <dbReference type="EMBL" id="PZA13651.1"/>
    </source>
</evidence>
<dbReference type="Proteomes" id="UP000248134">
    <property type="component" value="Unassembled WGS sequence"/>
</dbReference>
<comment type="caution">
    <text evidence="3">The sequence shown here is derived from an EMBL/GenBank/DDBJ whole genome shotgun (WGS) entry which is preliminary data.</text>
</comment>
<feature type="chain" id="PRO_5016392724" evidence="1">
    <location>
        <begin position="25"/>
        <end position="388"/>
    </location>
</feature>
<feature type="domain" description="Fe/B12 periplasmic-binding" evidence="2">
    <location>
        <begin position="35"/>
        <end position="353"/>
    </location>
</feature>
<dbReference type="AlphaFoldDB" id="A0A323UMT7"/>
<protein>
    <submittedName>
        <fullName evidence="3">ABC transporter substrate-binding protein</fullName>
    </submittedName>
</protein>
<proteinExistence type="predicted"/>
<dbReference type="InterPro" id="IPR002491">
    <property type="entry name" value="ABC_transptr_periplasmic_BD"/>
</dbReference>
<dbReference type="PROSITE" id="PS50983">
    <property type="entry name" value="FE_B12_PBP"/>
    <property type="match status" value="1"/>
</dbReference>
<dbReference type="PANTHER" id="PTHR30535">
    <property type="entry name" value="VITAMIN B12-BINDING PROTEIN"/>
    <property type="match status" value="1"/>
</dbReference>
<dbReference type="EMBL" id="QKQS01000006">
    <property type="protein sequence ID" value="PZA13651.1"/>
    <property type="molecule type" value="Genomic_DNA"/>
</dbReference>
<feature type="signal peptide" evidence="1">
    <location>
        <begin position="1"/>
        <end position="24"/>
    </location>
</feature>
<name>A0A323UMT7_RHOPL</name>
<sequence length="388" mass="42127">MKLSSLIVALMTGLLVAIATPAAAGTITVHDVAGRDVTLEAPVKRILLGEGRQLVALALLHPHPASLLAAWSADMRRQDERLYDLYRAKFPLLDRVPFISRGSPDTFSVEQALAAAPDVAILSGGYGPSRRSDDVVHKLEAAGIPVVFIDFVEDPLTNTVPSMRILGRLLGEEARAEQFIAFYQSHMDRITKRLAEAKPPLPNVLMHAHAGHMECCNSPGRVTIGAFIDIAGGHNIAVDVLKQPAGRPSLDETMARGQLSLEYVLARDPDVYVGTGGLHLQALGGLVMGPGVDPATSREDLAKVVSKPGLDGLRAVRTGRVHGIWHLFNNVPFNFLAVEVMAKWFHPDLFKDVDPDESLRELNSRFLPVPLVGTFWISLDPKPAERGR</sequence>
<dbReference type="RefSeq" id="WP_110784814.1">
    <property type="nucleotide sequence ID" value="NZ_QKQS01000006.1"/>
</dbReference>
<dbReference type="PANTHER" id="PTHR30535:SF34">
    <property type="entry name" value="MOLYBDATE-BINDING PROTEIN MOLA"/>
    <property type="match status" value="1"/>
</dbReference>